<evidence type="ECO:0008006" key="4">
    <source>
        <dbReference type="Google" id="ProtNLM"/>
    </source>
</evidence>
<sequence length="93" mass="9486">MLRALSTLVFVASAVASGCATTTPNLDAKFGHAVTAARALQTINPDASRNADPVAGIDGESAGHSIDRYHDSFKAPPTTFSVINIGEGISSGQ</sequence>
<gene>
    <name evidence="2" type="ORF">GPA22_04925</name>
</gene>
<evidence type="ECO:0000313" key="2">
    <source>
        <dbReference type="EMBL" id="NMG43072.1"/>
    </source>
</evidence>
<accession>A0ABX1PWJ7</accession>
<dbReference type="PROSITE" id="PS51257">
    <property type="entry name" value="PROKAR_LIPOPROTEIN"/>
    <property type="match status" value="1"/>
</dbReference>
<reference evidence="2 3" key="1">
    <citation type="submission" date="2019-12" db="EMBL/GenBank/DDBJ databases">
        <title>Comparative genomics gives insights into the taxonomy of the Azoarcus-Aromatoleum group and reveals separate origins of nif in the plant-associated Azoarcus and non-plant-associated Aromatoleum sub-groups.</title>
        <authorList>
            <person name="Lafos M."/>
            <person name="Maluk M."/>
            <person name="Batista M."/>
            <person name="Junghare M."/>
            <person name="Carmona M."/>
            <person name="Faoro H."/>
            <person name="Cruz L.M."/>
            <person name="Battistoni F."/>
            <person name="De Souza E."/>
            <person name="Pedrosa F."/>
            <person name="Chen W.-M."/>
            <person name="Poole P.S."/>
            <person name="Dixon R.A."/>
            <person name="James E.K."/>
        </authorList>
    </citation>
    <scope>NUCLEOTIDE SEQUENCE [LARGE SCALE GENOMIC DNA]</scope>
    <source>
        <strain evidence="2 3">Td21</strain>
    </source>
</reference>
<proteinExistence type="predicted"/>
<evidence type="ECO:0000256" key="1">
    <source>
        <dbReference type="SAM" id="SignalP"/>
    </source>
</evidence>
<organism evidence="2 3">
    <name type="scientific">Aromatoleum toluvorans</name>
    <dbReference type="NCBI Taxonomy" id="92002"/>
    <lineage>
        <taxon>Bacteria</taxon>
        <taxon>Pseudomonadati</taxon>
        <taxon>Pseudomonadota</taxon>
        <taxon>Betaproteobacteria</taxon>
        <taxon>Rhodocyclales</taxon>
        <taxon>Rhodocyclaceae</taxon>
        <taxon>Aromatoleum</taxon>
    </lineage>
</organism>
<evidence type="ECO:0000313" key="3">
    <source>
        <dbReference type="Proteomes" id="UP000623795"/>
    </source>
</evidence>
<feature type="signal peptide" evidence="1">
    <location>
        <begin position="1"/>
        <end position="20"/>
    </location>
</feature>
<comment type="caution">
    <text evidence="2">The sequence shown here is derived from an EMBL/GenBank/DDBJ whole genome shotgun (WGS) entry which is preliminary data.</text>
</comment>
<dbReference type="Proteomes" id="UP000623795">
    <property type="component" value="Unassembled WGS sequence"/>
</dbReference>
<keyword evidence="1" id="KW-0732">Signal</keyword>
<dbReference type="EMBL" id="WTVN01000005">
    <property type="protein sequence ID" value="NMG43072.1"/>
    <property type="molecule type" value="Genomic_DNA"/>
</dbReference>
<protein>
    <recommendedName>
        <fullName evidence="4">Lipoprotein</fullName>
    </recommendedName>
</protein>
<name>A0ABX1PWJ7_9RHOO</name>
<feature type="chain" id="PRO_5045932454" description="Lipoprotein" evidence="1">
    <location>
        <begin position="21"/>
        <end position="93"/>
    </location>
</feature>
<keyword evidence="3" id="KW-1185">Reference proteome</keyword>
<dbReference type="RefSeq" id="WP_169254989.1">
    <property type="nucleotide sequence ID" value="NZ_WTVN01000005.1"/>
</dbReference>